<gene>
    <name evidence="2" type="ORF">KIV56_06250</name>
</gene>
<name>A0ABY7NJ51_9MICO</name>
<feature type="region of interest" description="Disordered" evidence="1">
    <location>
        <begin position="1"/>
        <end position="23"/>
    </location>
</feature>
<dbReference type="SUPFAM" id="SSF53300">
    <property type="entry name" value="vWA-like"/>
    <property type="match status" value="1"/>
</dbReference>
<sequence length="249" mass="26561">MREWRSRVSGCRDAQGVPAGNDIVEGSTKTDPIYAAMLLVIDRSGSMWGIRDDMVGGLTAMLAEQAGEPGRLTVDIVTFDTEIERQCSLADPAEVTVVLEPRGATALFDAIGQSVADFGRVLAAMPEEARPDTVQVVVVTDGEENSSVEFDVGAVRALVTRQKEQFSWDFVFLGANQDAVFAGERLGFDAGSSMTFAPGAEAVSLMSVSVSRYVKDVRGKRKRGFDAEERLGSMSAEPTAPDADGVAAE</sequence>
<accession>A0ABY7NJ51</accession>
<evidence type="ECO:0000256" key="1">
    <source>
        <dbReference type="SAM" id="MobiDB-lite"/>
    </source>
</evidence>
<organism evidence="2 3">
    <name type="scientific">Cryobacterium breve</name>
    <dbReference type="NCBI Taxonomy" id="1259258"/>
    <lineage>
        <taxon>Bacteria</taxon>
        <taxon>Bacillati</taxon>
        <taxon>Actinomycetota</taxon>
        <taxon>Actinomycetes</taxon>
        <taxon>Micrococcales</taxon>
        <taxon>Microbacteriaceae</taxon>
        <taxon>Cryobacterium</taxon>
    </lineage>
</organism>
<protein>
    <submittedName>
        <fullName evidence="2">VWA domain-containing protein</fullName>
    </submittedName>
</protein>
<reference evidence="2 3" key="1">
    <citation type="submission" date="2021-05" db="EMBL/GenBank/DDBJ databases">
        <authorList>
            <person name="Kumar R."/>
            <person name="Kumar A."/>
            <person name="Mukhia S."/>
        </authorList>
    </citation>
    <scope>NUCLEOTIDE SEQUENCE [LARGE SCALE GENOMIC DNA]</scope>
    <source>
        <strain evidence="2 3">ERMR7:08</strain>
    </source>
</reference>
<keyword evidence="3" id="KW-1185">Reference proteome</keyword>
<dbReference type="EMBL" id="CP075584">
    <property type="protein sequence ID" value="WBM80901.1"/>
    <property type="molecule type" value="Genomic_DNA"/>
</dbReference>
<feature type="region of interest" description="Disordered" evidence="1">
    <location>
        <begin position="226"/>
        <end position="249"/>
    </location>
</feature>
<evidence type="ECO:0000313" key="2">
    <source>
        <dbReference type="EMBL" id="WBM80901.1"/>
    </source>
</evidence>
<dbReference type="InterPro" id="IPR036465">
    <property type="entry name" value="vWFA_dom_sf"/>
</dbReference>
<dbReference type="Gene3D" id="3.40.50.410">
    <property type="entry name" value="von Willebrand factor, type A domain"/>
    <property type="match status" value="1"/>
</dbReference>
<evidence type="ECO:0000313" key="3">
    <source>
        <dbReference type="Proteomes" id="UP001212421"/>
    </source>
</evidence>
<dbReference type="Proteomes" id="UP001212421">
    <property type="component" value="Chromosome"/>
</dbReference>
<proteinExistence type="predicted"/>
<dbReference type="RefSeq" id="WP_281535614.1">
    <property type="nucleotide sequence ID" value="NZ_CP075584.1"/>
</dbReference>